<proteinExistence type="predicted"/>
<protein>
    <submittedName>
        <fullName evidence="2">Uncharacterized protein</fullName>
    </submittedName>
</protein>
<keyword evidence="1" id="KW-1133">Transmembrane helix</keyword>
<name>A0A7C8YQ05_OPUST</name>
<evidence type="ECO:0000313" key="2">
    <source>
        <dbReference type="EMBL" id="MBA4623453.1"/>
    </source>
</evidence>
<reference evidence="2" key="2">
    <citation type="submission" date="2020-07" db="EMBL/GenBank/DDBJ databases">
        <authorList>
            <person name="Vera ALvarez R."/>
            <person name="Arias-Moreno D.M."/>
            <person name="Jimenez-Jacinto V."/>
            <person name="Jimenez-Bremont J.F."/>
            <person name="Swaminathan K."/>
            <person name="Moose S.P."/>
            <person name="Guerrero-Gonzalez M.L."/>
            <person name="Marino-Ramirez L."/>
            <person name="Landsman D."/>
            <person name="Rodriguez-Kessler M."/>
            <person name="Delgado-Sanchez P."/>
        </authorList>
    </citation>
    <scope>NUCLEOTIDE SEQUENCE</scope>
    <source>
        <tissue evidence="2">Cladode</tissue>
    </source>
</reference>
<keyword evidence="1" id="KW-0812">Transmembrane</keyword>
<feature type="transmembrane region" description="Helical" evidence="1">
    <location>
        <begin position="12"/>
        <end position="33"/>
    </location>
</feature>
<sequence>MFLKTRVKHKDFIIGILVYADIKSTIFWLDLLLRRSFMYAYNYISIPGAALCTEINFIKLNRYIFLCSSYTIQLGKITSQVTIQKCNNNPSNKTPHWLSRLPILAQAMSRLPPYPLGIII</sequence>
<organism evidence="2">
    <name type="scientific">Opuntia streptacantha</name>
    <name type="common">Prickly pear cactus</name>
    <name type="synonym">Opuntia cardona</name>
    <dbReference type="NCBI Taxonomy" id="393608"/>
    <lineage>
        <taxon>Eukaryota</taxon>
        <taxon>Viridiplantae</taxon>
        <taxon>Streptophyta</taxon>
        <taxon>Embryophyta</taxon>
        <taxon>Tracheophyta</taxon>
        <taxon>Spermatophyta</taxon>
        <taxon>Magnoliopsida</taxon>
        <taxon>eudicotyledons</taxon>
        <taxon>Gunneridae</taxon>
        <taxon>Pentapetalae</taxon>
        <taxon>Caryophyllales</taxon>
        <taxon>Cactineae</taxon>
        <taxon>Cactaceae</taxon>
        <taxon>Opuntioideae</taxon>
        <taxon>Opuntia</taxon>
    </lineage>
</organism>
<dbReference type="EMBL" id="GISG01043016">
    <property type="protein sequence ID" value="MBA4623453.1"/>
    <property type="molecule type" value="Transcribed_RNA"/>
</dbReference>
<keyword evidence="1" id="KW-0472">Membrane</keyword>
<accession>A0A7C8YQ05</accession>
<evidence type="ECO:0000256" key="1">
    <source>
        <dbReference type="SAM" id="Phobius"/>
    </source>
</evidence>
<reference evidence="2" key="1">
    <citation type="journal article" date="2013" name="J. Plant Res.">
        <title>Effect of fungi and light on seed germination of three Opuntia species from semiarid lands of central Mexico.</title>
        <authorList>
            <person name="Delgado-Sanchez P."/>
            <person name="Jimenez-Bremont J.F."/>
            <person name="Guerrero-Gonzalez Mde L."/>
            <person name="Flores J."/>
        </authorList>
    </citation>
    <scope>NUCLEOTIDE SEQUENCE</scope>
    <source>
        <tissue evidence="2">Cladode</tissue>
    </source>
</reference>
<dbReference type="AlphaFoldDB" id="A0A7C8YQ05"/>